<dbReference type="PANTHER" id="PTHR31002:SF34">
    <property type="entry name" value="CELL WALL PROTEIN CWP1-RELATED"/>
    <property type="match status" value="1"/>
</dbReference>
<dbReference type="InterPro" id="IPR000742">
    <property type="entry name" value="EGF"/>
</dbReference>
<name>A0A0D2M2Q2_9CHLO</name>
<evidence type="ECO:0000256" key="1">
    <source>
        <dbReference type="PROSITE-ProRule" id="PRU00076"/>
    </source>
</evidence>
<dbReference type="InterPro" id="IPR056826">
    <property type="entry name" value="Agd3_CE"/>
</dbReference>
<dbReference type="AlphaFoldDB" id="A0A0D2M2Q2"/>
<organism evidence="3 4">
    <name type="scientific">Monoraphidium neglectum</name>
    <dbReference type="NCBI Taxonomy" id="145388"/>
    <lineage>
        <taxon>Eukaryota</taxon>
        <taxon>Viridiplantae</taxon>
        <taxon>Chlorophyta</taxon>
        <taxon>core chlorophytes</taxon>
        <taxon>Chlorophyceae</taxon>
        <taxon>CS clade</taxon>
        <taxon>Sphaeropleales</taxon>
        <taxon>Selenastraceae</taxon>
        <taxon>Monoraphidium</taxon>
    </lineage>
</organism>
<dbReference type="KEGG" id="mng:MNEG_10050"/>
<dbReference type="OrthoDB" id="2113314at2759"/>
<protein>
    <recommendedName>
        <fullName evidence="2">EGF-like domain-containing protein</fullName>
    </recommendedName>
</protein>
<accession>A0A0D2M2Q2</accession>
<evidence type="ECO:0000259" key="2">
    <source>
        <dbReference type="PROSITE" id="PS50026"/>
    </source>
</evidence>
<dbReference type="RefSeq" id="XP_013896934.1">
    <property type="nucleotide sequence ID" value="XM_014041480.1"/>
</dbReference>
<keyword evidence="1" id="KW-1015">Disulfide bond</keyword>
<dbReference type="InterPro" id="IPR050788">
    <property type="entry name" value="Yeast_SRP1/TIP1_CWP"/>
</dbReference>
<feature type="disulfide bond" evidence="1">
    <location>
        <begin position="356"/>
        <end position="366"/>
    </location>
</feature>
<dbReference type="PANTHER" id="PTHR31002">
    <property type="entry name" value="SERIPAUPERIN"/>
    <property type="match status" value="1"/>
</dbReference>
<feature type="domain" description="EGF-like" evidence="2">
    <location>
        <begin position="352"/>
        <end position="386"/>
    </location>
</feature>
<keyword evidence="1" id="KW-0245">EGF-like domain</keyword>
<evidence type="ECO:0000313" key="4">
    <source>
        <dbReference type="Proteomes" id="UP000054498"/>
    </source>
</evidence>
<dbReference type="GeneID" id="25727174"/>
<gene>
    <name evidence="3" type="ORF">MNEG_10050</name>
</gene>
<reference evidence="3 4" key="1">
    <citation type="journal article" date="2013" name="BMC Genomics">
        <title>Reconstruction of the lipid metabolism for the microalga Monoraphidium neglectum from its genome sequence reveals characteristics suitable for biofuel production.</title>
        <authorList>
            <person name="Bogen C."/>
            <person name="Al-Dilaimi A."/>
            <person name="Albersmeier A."/>
            <person name="Wichmann J."/>
            <person name="Grundmann M."/>
            <person name="Rupp O."/>
            <person name="Lauersen K.J."/>
            <person name="Blifernez-Klassen O."/>
            <person name="Kalinowski J."/>
            <person name="Goesmann A."/>
            <person name="Mussgnug J.H."/>
            <person name="Kruse O."/>
        </authorList>
    </citation>
    <scope>NUCLEOTIDE SEQUENCE [LARGE SCALE GENOMIC DNA]</scope>
    <source>
        <strain evidence="3 4">SAG 48.87</strain>
    </source>
</reference>
<dbReference type="STRING" id="145388.A0A0D2M2Q2"/>
<dbReference type="Proteomes" id="UP000054498">
    <property type="component" value="Unassembled WGS sequence"/>
</dbReference>
<dbReference type="PROSITE" id="PS50026">
    <property type="entry name" value="EGF_3"/>
    <property type="match status" value="1"/>
</dbReference>
<comment type="caution">
    <text evidence="1">Lacks conserved residue(s) required for the propagation of feature annotation.</text>
</comment>
<evidence type="ECO:0000313" key="3">
    <source>
        <dbReference type="EMBL" id="KIY97914.1"/>
    </source>
</evidence>
<sequence>MPVQEWAKPAGFGSNRVGAGALATVSTWSLAQIRAGDALADYVISDPAATSGFSWCSHTFSHQNLDNATSYDTEMQMKLNLAMAGPAFLGLSTKASWSGRSMVTPQISGLHNGDALAALAANGITCVTGDNTWPFPLNEKQPYHMLYTTAATNGFDGIAIMPRFAGRPIFSTCLDLVVQNLDLYNFLYFKVFNRDSTFDEVLAREAVRVVRDGLLKLRHDPYMMHQANLGLVDSSGCSLVMRWVDAVVAEFTKYTNWPLRSAKLDDLRALFEAREARDACKLSYQIETSPSGTATAVTVSSAAAASGAKCDAPLMLGAGVSGAAAKQVMIPLVSGGSARVELTGQQWNAFTVVRPCSPPCLNGGVCNTTVGVCDCTGTNFAGADCSTAGHVTPW</sequence>
<keyword evidence="4" id="KW-1185">Reference proteome</keyword>
<dbReference type="GO" id="GO:0005199">
    <property type="term" value="F:structural constituent of cell wall"/>
    <property type="evidence" value="ECO:0007669"/>
    <property type="project" value="TreeGrafter"/>
</dbReference>
<dbReference type="EMBL" id="KK102379">
    <property type="protein sequence ID" value="KIY97914.1"/>
    <property type="molecule type" value="Genomic_DNA"/>
</dbReference>
<dbReference type="Pfam" id="PF25115">
    <property type="entry name" value="Agd3_CE"/>
    <property type="match status" value="1"/>
</dbReference>
<proteinExistence type="predicted"/>